<keyword evidence="1" id="KW-1133">Transmembrane helix</keyword>
<evidence type="ECO:0000313" key="3">
    <source>
        <dbReference type="Proteomes" id="UP000276215"/>
    </source>
</evidence>
<organism evidence="2 3">
    <name type="scientific">Choiromyces venosus 120613-1</name>
    <dbReference type="NCBI Taxonomy" id="1336337"/>
    <lineage>
        <taxon>Eukaryota</taxon>
        <taxon>Fungi</taxon>
        <taxon>Dikarya</taxon>
        <taxon>Ascomycota</taxon>
        <taxon>Pezizomycotina</taxon>
        <taxon>Pezizomycetes</taxon>
        <taxon>Pezizales</taxon>
        <taxon>Tuberaceae</taxon>
        <taxon>Choiromyces</taxon>
    </lineage>
</organism>
<keyword evidence="3" id="KW-1185">Reference proteome</keyword>
<dbReference type="EMBL" id="ML120466">
    <property type="protein sequence ID" value="RPA92762.1"/>
    <property type="molecule type" value="Genomic_DNA"/>
</dbReference>
<dbReference type="Proteomes" id="UP000276215">
    <property type="component" value="Unassembled WGS sequence"/>
</dbReference>
<reference evidence="2 3" key="1">
    <citation type="journal article" date="2018" name="Nat. Ecol. Evol.">
        <title>Pezizomycetes genomes reveal the molecular basis of ectomycorrhizal truffle lifestyle.</title>
        <authorList>
            <person name="Murat C."/>
            <person name="Payen T."/>
            <person name="Noel B."/>
            <person name="Kuo A."/>
            <person name="Morin E."/>
            <person name="Chen J."/>
            <person name="Kohler A."/>
            <person name="Krizsan K."/>
            <person name="Balestrini R."/>
            <person name="Da Silva C."/>
            <person name="Montanini B."/>
            <person name="Hainaut M."/>
            <person name="Levati E."/>
            <person name="Barry K.W."/>
            <person name="Belfiori B."/>
            <person name="Cichocki N."/>
            <person name="Clum A."/>
            <person name="Dockter R.B."/>
            <person name="Fauchery L."/>
            <person name="Guy J."/>
            <person name="Iotti M."/>
            <person name="Le Tacon F."/>
            <person name="Lindquist E.A."/>
            <person name="Lipzen A."/>
            <person name="Malagnac F."/>
            <person name="Mello A."/>
            <person name="Molinier V."/>
            <person name="Miyauchi S."/>
            <person name="Poulain J."/>
            <person name="Riccioni C."/>
            <person name="Rubini A."/>
            <person name="Sitrit Y."/>
            <person name="Splivallo R."/>
            <person name="Traeger S."/>
            <person name="Wang M."/>
            <person name="Zifcakova L."/>
            <person name="Wipf D."/>
            <person name="Zambonelli A."/>
            <person name="Paolocci F."/>
            <person name="Nowrousian M."/>
            <person name="Ottonello S."/>
            <person name="Baldrian P."/>
            <person name="Spatafora J.W."/>
            <person name="Henrissat B."/>
            <person name="Nagy L.G."/>
            <person name="Aury J.M."/>
            <person name="Wincker P."/>
            <person name="Grigoriev I.V."/>
            <person name="Bonfante P."/>
            <person name="Martin F.M."/>
        </authorList>
    </citation>
    <scope>NUCLEOTIDE SEQUENCE [LARGE SCALE GENOMIC DNA]</scope>
    <source>
        <strain evidence="2 3">120613-1</strain>
    </source>
</reference>
<keyword evidence="1" id="KW-0472">Membrane</keyword>
<keyword evidence="1" id="KW-0812">Transmembrane</keyword>
<proteinExistence type="predicted"/>
<evidence type="ECO:0000256" key="1">
    <source>
        <dbReference type="SAM" id="Phobius"/>
    </source>
</evidence>
<accession>A0A3N4J356</accession>
<evidence type="ECO:0000313" key="2">
    <source>
        <dbReference type="EMBL" id="RPA92762.1"/>
    </source>
</evidence>
<feature type="transmembrane region" description="Helical" evidence="1">
    <location>
        <begin position="12"/>
        <end position="35"/>
    </location>
</feature>
<gene>
    <name evidence="2" type="ORF">L873DRAFT_1817182</name>
</gene>
<protein>
    <submittedName>
        <fullName evidence="2">Uncharacterized protein</fullName>
    </submittedName>
</protein>
<sequence length="69" mass="7620">MPSIIVKINSPTSVILASLNLIKSFIYSLLIRSLIIKSHILTTMLQIGDNRTLLLLPVYCSIPGMHGDK</sequence>
<dbReference type="AlphaFoldDB" id="A0A3N4J356"/>
<name>A0A3N4J356_9PEZI</name>